<feature type="coiled-coil region" evidence="4">
    <location>
        <begin position="415"/>
        <end position="456"/>
    </location>
</feature>
<dbReference type="PANTHER" id="PTHR19960">
    <property type="entry name" value="TEKTIN"/>
    <property type="match status" value="1"/>
</dbReference>
<dbReference type="InterPro" id="IPR048256">
    <property type="entry name" value="Tektin-like"/>
</dbReference>
<gene>
    <name evidence="5" type="ORF">CALMAC_LOCUS6323</name>
</gene>
<dbReference type="GO" id="GO:0005634">
    <property type="term" value="C:nucleus"/>
    <property type="evidence" value="ECO:0007669"/>
    <property type="project" value="TreeGrafter"/>
</dbReference>
<dbReference type="AlphaFoldDB" id="A0A653C554"/>
<evidence type="ECO:0000256" key="3">
    <source>
        <dbReference type="RuleBase" id="RU367040"/>
    </source>
</evidence>
<evidence type="ECO:0000313" key="5">
    <source>
        <dbReference type="EMBL" id="VEN43038.1"/>
    </source>
</evidence>
<protein>
    <recommendedName>
        <fullName evidence="3">Tektin</fullName>
    </recommendedName>
</protein>
<sequence>MIFGREKERRSRYNRGFEPWSVIETVPCTSGIEYSDITPKVGQEYRPITAHPWQQDRYGYSMKTDTVKFPNLVETSDRDLEKARRMALYTRHTPLEWTESNLKNYSEADMNRNYSERLRGDFVKTMRQTDEKTCQGQRESDRRLGERITDITFWRNELRTELERLLTETSFLQDTRKNLLKAIEDINTPMHIVKECLYQREKREGIDLVHDHVEEALLREIETYRNAQKRLTDLHRNVENQLRQCRFSQHELETDIKSKESALGIDNVCHHLNNCSKGLNYYPGIEKYDNTLNLPREWADHSNKIIQKSHEERGKSTQLRLESENTIAACAQEVWNAWNDTNNALARRAGETLETKNRLQMHLHKVQQEIFDLEKHIELLKKAIWDKSNPTKVAQTRLEARTHRRGVELCKDTPHERLVTEVHDLQDSTETLERKLKEAQAQLQRLLKTRSNLESDLHVKGNSLFIDRDKCMGMRRSYPITTIIKY</sequence>
<organism evidence="5 6">
    <name type="scientific">Callosobruchus maculatus</name>
    <name type="common">Southern cowpea weevil</name>
    <name type="synonym">Pulse bruchid</name>
    <dbReference type="NCBI Taxonomy" id="64391"/>
    <lineage>
        <taxon>Eukaryota</taxon>
        <taxon>Metazoa</taxon>
        <taxon>Ecdysozoa</taxon>
        <taxon>Arthropoda</taxon>
        <taxon>Hexapoda</taxon>
        <taxon>Insecta</taxon>
        <taxon>Pterygota</taxon>
        <taxon>Neoptera</taxon>
        <taxon>Endopterygota</taxon>
        <taxon>Coleoptera</taxon>
        <taxon>Polyphaga</taxon>
        <taxon>Cucujiformia</taxon>
        <taxon>Chrysomeloidea</taxon>
        <taxon>Chrysomelidae</taxon>
        <taxon>Bruchinae</taxon>
        <taxon>Bruchini</taxon>
        <taxon>Callosobruchus</taxon>
    </lineage>
</organism>
<keyword evidence="3" id="KW-0966">Cell projection</keyword>
<comment type="similarity">
    <text evidence="1 3">Belongs to the tektin family.</text>
</comment>
<keyword evidence="2" id="KW-0963">Cytoplasm</keyword>
<dbReference type="OrthoDB" id="9886517at2759"/>
<dbReference type="PANTHER" id="PTHR19960:SF11">
    <property type="entry name" value="TEKTIN"/>
    <property type="match status" value="1"/>
</dbReference>
<dbReference type="GO" id="GO:0060271">
    <property type="term" value="P:cilium assembly"/>
    <property type="evidence" value="ECO:0007669"/>
    <property type="project" value="UniProtKB-UniRule"/>
</dbReference>
<keyword evidence="4" id="KW-0175">Coiled coil</keyword>
<keyword evidence="6" id="KW-1185">Reference proteome</keyword>
<keyword evidence="3" id="KW-0969">Cilium</keyword>
<dbReference type="Proteomes" id="UP000410492">
    <property type="component" value="Unassembled WGS sequence"/>
</dbReference>
<dbReference type="GO" id="GO:0015630">
    <property type="term" value="C:microtubule cytoskeleton"/>
    <property type="evidence" value="ECO:0007669"/>
    <property type="project" value="UniProtKB-UniRule"/>
</dbReference>
<proteinExistence type="inferred from homology"/>
<evidence type="ECO:0000256" key="1">
    <source>
        <dbReference type="ARBA" id="ARBA00007209"/>
    </source>
</evidence>
<accession>A0A653C554</accession>
<keyword evidence="3" id="KW-0282">Flagellum</keyword>
<dbReference type="GO" id="GO:0060294">
    <property type="term" value="P:cilium movement involved in cell motility"/>
    <property type="evidence" value="ECO:0007669"/>
    <property type="project" value="UniProtKB-UniRule"/>
</dbReference>
<reference evidence="5 6" key="1">
    <citation type="submission" date="2019-01" db="EMBL/GenBank/DDBJ databases">
        <authorList>
            <person name="Sayadi A."/>
        </authorList>
    </citation>
    <scope>NUCLEOTIDE SEQUENCE [LARGE SCALE GENOMIC DNA]</scope>
</reference>
<dbReference type="PRINTS" id="PR00511">
    <property type="entry name" value="TEKTIN"/>
</dbReference>
<evidence type="ECO:0000256" key="4">
    <source>
        <dbReference type="SAM" id="Coils"/>
    </source>
</evidence>
<dbReference type="GO" id="GO:0005930">
    <property type="term" value="C:axoneme"/>
    <property type="evidence" value="ECO:0007669"/>
    <property type="project" value="UniProtKB-SubCell"/>
</dbReference>
<evidence type="ECO:0000256" key="2">
    <source>
        <dbReference type="ARBA" id="ARBA00022490"/>
    </source>
</evidence>
<dbReference type="EMBL" id="CAACVG010007001">
    <property type="protein sequence ID" value="VEN43038.1"/>
    <property type="molecule type" value="Genomic_DNA"/>
</dbReference>
<name>A0A653C554_CALMS</name>
<evidence type="ECO:0000313" key="6">
    <source>
        <dbReference type="Proteomes" id="UP000410492"/>
    </source>
</evidence>
<dbReference type="InterPro" id="IPR000435">
    <property type="entry name" value="Tektins"/>
</dbReference>
<dbReference type="Pfam" id="PF03148">
    <property type="entry name" value="Tektin"/>
    <property type="match status" value="1"/>
</dbReference>
<comment type="subcellular location">
    <subcellularLocation>
        <location evidence="3">Cytoplasm</location>
        <location evidence="3">Cytoskeleton</location>
        <location evidence="3">Cilium axoneme</location>
    </subcellularLocation>
</comment>